<proteinExistence type="predicted"/>
<dbReference type="RefSeq" id="WP_189682621.1">
    <property type="nucleotide sequence ID" value="NZ_BNCJ01000027.1"/>
</dbReference>
<sequence length="83" mass="9361">MAIQKHPITGVELNVLSKKRKFLDDVEAVTVFLLRFEGVDTTEITHKMGTNPARVAEVLNGEVHPKARTQALRLIQERKLSLL</sequence>
<evidence type="ECO:0000313" key="1">
    <source>
        <dbReference type="EMBL" id="GHF71027.1"/>
    </source>
</evidence>
<protein>
    <submittedName>
        <fullName evidence="1">Uncharacterized protein</fullName>
    </submittedName>
</protein>
<dbReference type="AlphaFoldDB" id="A0A8J3H333"/>
<organism evidence="1 2">
    <name type="scientific">Seohaeicola zhoushanensis</name>
    <dbReference type="NCBI Taxonomy" id="1569283"/>
    <lineage>
        <taxon>Bacteria</taxon>
        <taxon>Pseudomonadati</taxon>
        <taxon>Pseudomonadota</taxon>
        <taxon>Alphaproteobacteria</taxon>
        <taxon>Rhodobacterales</taxon>
        <taxon>Roseobacteraceae</taxon>
        <taxon>Seohaeicola</taxon>
    </lineage>
</organism>
<dbReference type="EMBL" id="BNCJ01000027">
    <property type="protein sequence ID" value="GHF71027.1"/>
    <property type="molecule type" value="Genomic_DNA"/>
</dbReference>
<name>A0A8J3H333_9RHOB</name>
<keyword evidence="2" id="KW-1185">Reference proteome</keyword>
<gene>
    <name evidence="1" type="ORF">GCM10017056_47430</name>
</gene>
<evidence type="ECO:0000313" key="2">
    <source>
        <dbReference type="Proteomes" id="UP000626220"/>
    </source>
</evidence>
<reference evidence="1" key="1">
    <citation type="journal article" date="2014" name="Int. J. Syst. Evol. Microbiol.">
        <title>Complete genome sequence of Corynebacterium casei LMG S-19264T (=DSM 44701T), isolated from a smear-ripened cheese.</title>
        <authorList>
            <consortium name="US DOE Joint Genome Institute (JGI-PGF)"/>
            <person name="Walter F."/>
            <person name="Albersmeier A."/>
            <person name="Kalinowski J."/>
            <person name="Ruckert C."/>
        </authorList>
    </citation>
    <scope>NUCLEOTIDE SEQUENCE</scope>
    <source>
        <strain evidence="1">KCTC 42650</strain>
    </source>
</reference>
<accession>A0A8J3H333</accession>
<reference evidence="1" key="2">
    <citation type="submission" date="2020-09" db="EMBL/GenBank/DDBJ databases">
        <authorList>
            <person name="Sun Q."/>
            <person name="Kim S."/>
        </authorList>
    </citation>
    <scope>NUCLEOTIDE SEQUENCE</scope>
    <source>
        <strain evidence="1">KCTC 42650</strain>
    </source>
</reference>
<comment type="caution">
    <text evidence="1">The sequence shown here is derived from an EMBL/GenBank/DDBJ whole genome shotgun (WGS) entry which is preliminary data.</text>
</comment>
<dbReference type="Proteomes" id="UP000626220">
    <property type="component" value="Unassembled WGS sequence"/>
</dbReference>